<dbReference type="SUPFAM" id="SSF51735">
    <property type="entry name" value="NAD(P)-binding Rossmann-fold domains"/>
    <property type="match status" value="1"/>
</dbReference>
<dbReference type="EMBL" id="LHPF02000016">
    <property type="protein sequence ID" value="PSC71125.1"/>
    <property type="molecule type" value="Genomic_DNA"/>
</dbReference>
<keyword evidence="4" id="KW-0560">Oxidoreductase</keyword>
<dbReference type="Gene3D" id="3.40.50.720">
    <property type="entry name" value="NAD(P)-binding Rossmann-like Domain"/>
    <property type="match status" value="1"/>
</dbReference>
<dbReference type="GO" id="GO:0016491">
    <property type="term" value="F:oxidoreductase activity"/>
    <property type="evidence" value="ECO:0007669"/>
    <property type="project" value="UniProtKB-KW"/>
</dbReference>
<comment type="cofactor">
    <cofactor evidence="1 5">
        <name>Zn(2+)</name>
        <dbReference type="ChEBI" id="CHEBI:29105"/>
    </cofactor>
</comment>
<sequence>MDALTFQGKCAVAFQRVPTPQLKEPTDAIVCIELCGLCGSDLHPYHCREQGLDAGTVMGHEFVGRVVQAGAAVQRFLPGDRVMSPFTACCGACFYCRRGLTARCERSQLFGWVEGGAGLHGAQAQYVRVPMADGTLAHLPADVSDEEGLLLGDIFSTGYFCAENAGIAALAAAAGGTAAGDGAVADGDARGPVVAVVGCGPVGCLAVLAARELGAARVLAIDSVPGRLELAQRFGAEPINREQQDPLAAVRAATGGRGADAVLEVVGSPSALRAAYDLVRPGGTISSAGCHTEPSFPFSPVDLYNKNVTLKSGRCSARHYMSKLLPLVQSKKYDVADVISHRLPLSEGVEAYRLFDGRAPGCTKVVMRPWSEAAAADGVEA</sequence>
<dbReference type="Proteomes" id="UP000239649">
    <property type="component" value="Unassembled WGS sequence"/>
</dbReference>
<comment type="similarity">
    <text evidence="5">Belongs to the zinc-containing alcohol dehydrogenase family.</text>
</comment>
<gene>
    <name evidence="8" type="ORF">C2E20_5544</name>
</gene>
<evidence type="ECO:0000256" key="2">
    <source>
        <dbReference type="ARBA" id="ARBA00022723"/>
    </source>
</evidence>
<dbReference type="Pfam" id="PF00107">
    <property type="entry name" value="ADH_zinc_N"/>
    <property type="match status" value="1"/>
</dbReference>
<dbReference type="Gene3D" id="3.90.180.10">
    <property type="entry name" value="Medium-chain alcohol dehydrogenases, catalytic domain"/>
    <property type="match status" value="1"/>
</dbReference>
<evidence type="ECO:0000259" key="7">
    <source>
        <dbReference type="Pfam" id="PF08240"/>
    </source>
</evidence>
<dbReference type="PROSITE" id="PS00059">
    <property type="entry name" value="ADH_ZINC"/>
    <property type="match status" value="1"/>
</dbReference>
<dbReference type="InterPro" id="IPR002328">
    <property type="entry name" value="ADH_Zn_CS"/>
</dbReference>
<dbReference type="OrthoDB" id="256333at2759"/>
<dbReference type="STRING" id="554055.A0A2P6VAM1"/>
<dbReference type="PANTHER" id="PTHR42813">
    <property type="entry name" value="ZINC-TYPE ALCOHOL DEHYDROGENASE-LIKE"/>
    <property type="match status" value="1"/>
</dbReference>
<evidence type="ECO:0000256" key="1">
    <source>
        <dbReference type="ARBA" id="ARBA00001947"/>
    </source>
</evidence>
<organism evidence="8 9">
    <name type="scientific">Micractinium conductrix</name>
    <dbReference type="NCBI Taxonomy" id="554055"/>
    <lineage>
        <taxon>Eukaryota</taxon>
        <taxon>Viridiplantae</taxon>
        <taxon>Chlorophyta</taxon>
        <taxon>core chlorophytes</taxon>
        <taxon>Trebouxiophyceae</taxon>
        <taxon>Chlorellales</taxon>
        <taxon>Chlorellaceae</taxon>
        <taxon>Chlorella clade</taxon>
        <taxon>Micractinium</taxon>
    </lineage>
</organism>
<dbReference type="InterPro" id="IPR013154">
    <property type="entry name" value="ADH-like_N"/>
</dbReference>
<evidence type="ECO:0000313" key="9">
    <source>
        <dbReference type="Proteomes" id="UP000239649"/>
    </source>
</evidence>
<protein>
    <submittedName>
        <fullName evidence="8">Alcohol dehydrogenase zinc-type</fullName>
    </submittedName>
</protein>
<feature type="domain" description="Alcohol dehydrogenase-like C-terminal" evidence="6">
    <location>
        <begin position="201"/>
        <end position="329"/>
    </location>
</feature>
<proteinExistence type="inferred from homology"/>
<evidence type="ECO:0000259" key="6">
    <source>
        <dbReference type="Pfam" id="PF00107"/>
    </source>
</evidence>
<dbReference type="InterPro" id="IPR036291">
    <property type="entry name" value="NAD(P)-bd_dom_sf"/>
</dbReference>
<accession>A0A2P6VAM1</accession>
<dbReference type="InterPro" id="IPR011032">
    <property type="entry name" value="GroES-like_sf"/>
</dbReference>
<dbReference type="CDD" id="cd08284">
    <property type="entry name" value="FDH_like_2"/>
    <property type="match status" value="1"/>
</dbReference>
<reference evidence="8 9" key="1">
    <citation type="journal article" date="2018" name="Plant J.">
        <title>Genome sequences of Chlorella sorokiniana UTEX 1602 and Micractinium conductrix SAG 241.80: implications to maltose excretion by a green alga.</title>
        <authorList>
            <person name="Arriola M.B."/>
            <person name="Velmurugan N."/>
            <person name="Zhang Y."/>
            <person name="Plunkett M.H."/>
            <person name="Hondzo H."/>
            <person name="Barney B.M."/>
        </authorList>
    </citation>
    <scope>NUCLEOTIDE SEQUENCE [LARGE SCALE GENOMIC DNA]</scope>
    <source>
        <strain evidence="8 9">SAG 241.80</strain>
    </source>
</reference>
<dbReference type="SUPFAM" id="SSF50129">
    <property type="entry name" value="GroES-like"/>
    <property type="match status" value="1"/>
</dbReference>
<keyword evidence="2 5" id="KW-0479">Metal-binding</keyword>
<keyword evidence="9" id="KW-1185">Reference proteome</keyword>
<keyword evidence="3 5" id="KW-0862">Zinc</keyword>
<evidence type="ECO:0000256" key="5">
    <source>
        <dbReference type="RuleBase" id="RU361277"/>
    </source>
</evidence>
<evidence type="ECO:0000313" key="8">
    <source>
        <dbReference type="EMBL" id="PSC71125.1"/>
    </source>
</evidence>
<feature type="domain" description="Alcohol dehydrogenase-like N-terminal" evidence="7">
    <location>
        <begin position="25"/>
        <end position="133"/>
    </location>
</feature>
<dbReference type="InterPro" id="IPR013149">
    <property type="entry name" value="ADH-like_C"/>
</dbReference>
<comment type="caution">
    <text evidence="8">The sequence shown here is derived from an EMBL/GenBank/DDBJ whole genome shotgun (WGS) entry which is preliminary data.</text>
</comment>
<dbReference type="PANTHER" id="PTHR42813:SF2">
    <property type="entry name" value="DEHYDROGENASE, ZINC-CONTAINING, PUTATIVE (AFU_ORTHOLOGUE AFUA_2G02810)-RELATED"/>
    <property type="match status" value="1"/>
</dbReference>
<dbReference type="Pfam" id="PF08240">
    <property type="entry name" value="ADH_N"/>
    <property type="match status" value="1"/>
</dbReference>
<evidence type="ECO:0000256" key="3">
    <source>
        <dbReference type="ARBA" id="ARBA00022833"/>
    </source>
</evidence>
<name>A0A2P6VAM1_9CHLO</name>
<dbReference type="AlphaFoldDB" id="A0A2P6VAM1"/>
<evidence type="ECO:0000256" key="4">
    <source>
        <dbReference type="ARBA" id="ARBA00023002"/>
    </source>
</evidence>
<dbReference type="GO" id="GO:0008270">
    <property type="term" value="F:zinc ion binding"/>
    <property type="evidence" value="ECO:0007669"/>
    <property type="project" value="InterPro"/>
</dbReference>